<comment type="caution">
    <text evidence="4">The sequence shown here is derived from an EMBL/GenBank/DDBJ whole genome shotgun (WGS) entry which is preliminary data.</text>
</comment>
<evidence type="ECO:0000313" key="5">
    <source>
        <dbReference type="Proteomes" id="UP001372834"/>
    </source>
</evidence>
<name>A0AAN8S2Z6_POLSC</name>
<gene>
    <name evidence="4" type="ORF">RUM43_005612</name>
</gene>
<feature type="region of interest" description="Disordered" evidence="2">
    <location>
        <begin position="356"/>
        <end position="393"/>
    </location>
</feature>
<protein>
    <recommendedName>
        <fullName evidence="3">PDZ domain-containing protein</fullName>
    </recommendedName>
</protein>
<feature type="domain" description="PDZ" evidence="3">
    <location>
        <begin position="249"/>
        <end position="296"/>
    </location>
</feature>
<evidence type="ECO:0000259" key="3">
    <source>
        <dbReference type="PROSITE" id="PS50106"/>
    </source>
</evidence>
<feature type="compositionally biased region" description="Polar residues" evidence="2">
    <location>
        <begin position="468"/>
        <end position="480"/>
    </location>
</feature>
<feature type="compositionally biased region" description="Basic and acidic residues" evidence="2">
    <location>
        <begin position="512"/>
        <end position="539"/>
    </location>
</feature>
<dbReference type="Proteomes" id="UP001372834">
    <property type="component" value="Unassembled WGS sequence"/>
</dbReference>
<reference evidence="4 5" key="1">
    <citation type="submission" date="2023-10" db="EMBL/GenBank/DDBJ databases">
        <title>Genomes of two closely related lineages of the louse Polyplax serrata with different host specificities.</title>
        <authorList>
            <person name="Martinu J."/>
            <person name="Tarabai H."/>
            <person name="Stefka J."/>
            <person name="Hypsa V."/>
        </authorList>
    </citation>
    <scope>NUCLEOTIDE SEQUENCE [LARGE SCALE GENOMIC DNA]</scope>
    <source>
        <strain evidence="4">HR10_N</strain>
    </source>
</reference>
<evidence type="ECO:0000313" key="4">
    <source>
        <dbReference type="EMBL" id="KAK6625315.1"/>
    </source>
</evidence>
<dbReference type="Gene3D" id="2.30.42.10">
    <property type="match status" value="1"/>
</dbReference>
<proteinExistence type="predicted"/>
<evidence type="ECO:0000256" key="2">
    <source>
        <dbReference type="SAM" id="MobiDB-lite"/>
    </source>
</evidence>
<dbReference type="InterPro" id="IPR036034">
    <property type="entry name" value="PDZ_sf"/>
</dbReference>
<accession>A0AAN8S2Z6</accession>
<feature type="region of interest" description="Disordered" evidence="2">
    <location>
        <begin position="577"/>
        <end position="602"/>
    </location>
</feature>
<feature type="compositionally biased region" description="Polar residues" evidence="2">
    <location>
        <begin position="593"/>
        <end position="602"/>
    </location>
</feature>
<dbReference type="SUPFAM" id="SSF50156">
    <property type="entry name" value="PDZ domain-like"/>
    <property type="match status" value="1"/>
</dbReference>
<dbReference type="AlphaFoldDB" id="A0AAN8S2Z6"/>
<dbReference type="EMBL" id="JAWJWE010000037">
    <property type="protein sequence ID" value="KAK6625315.1"/>
    <property type="molecule type" value="Genomic_DNA"/>
</dbReference>
<organism evidence="4 5">
    <name type="scientific">Polyplax serrata</name>
    <name type="common">Common mouse louse</name>
    <dbReference type="NCBI Taxonomy" id="468196"/>
    <lineage>
        <taxon>Eukaryota</taxon>
        <taxon>Metazoa</taxon>
        <taxon>Ecdysozoa</taxon>
        <taxon>Arthropoda</taxon>
        <taxon>Hexapoda</taxon>
        <taxon>Insecta</taxon>
        <taxon>Pterygota</taxon>
        <taxon>Neoptera</taxon>
        <taxon>Paraneoptera</taxon>
        <taxon>Psocodea</taxon>
        <taxon>Troctomorpha</taxon>
        <taxon>Phthiraptera</taxon>
        <taxon>Anoplura</taxon>
        <taxon>Polyplacidae</taxon>
        <taxon>Polyplax</taxon>
    </lineage>
</organism>
<keyword evidence="1" id="KW-0175">Coiled coil</keyword>
<evidence type="ECO:0000256" key="1">
    <source>
        <dbReference type="SAM" id="Coils"/>
    </source>
</evidence>
<dbReference type="PROSITE" id="PS50106">
    <property type="entry name" value="PDZ"/>
    <property type="match status" value="1"/>
</dbReference>
<feature type="coiled-coil region" evidence="1">
    <location>
        <begin position="82"/>
        <end position="109"/>
    </location>
</feature>
<feature type="region of interest" description="Disordered" evidence="2">
    <location>
        <begin position="445"/>
        <end position="549"/>
    </location>
</feature>
<sequence>MNHIVIILTNDEGNADASSARNNNSNTHTTDMASIEVSLSTAQRRKNAKKNANGSVTNVSKTPSINVTAPASIFASIRSNTLIDTCRELEVLRNALKDKENTIQNLQGQINGCGRIPSFQPLDPAERRSAELRLQTLKQEEESRKSAIKKINLNLEQIDANEANIDVRIKQAELEYELGREELGLLGVREELRTLQARLDAKPSLTLYSSINSSGKYTLHCVQLEYDPKSPRFGAGNVDDKIGLFVLWAGENSGLQKGDRILEVNGKLTLGTSKEELLRLLTVCPSKTEIVLLRTWTPPSTEEFLRRENLRLTHRISYLEDQVSELMRDVPSKEVKPEEKDTEIYQKGCHVALLANGKPGNKLPNSVKPRENGIEDENEDTRHSGDLNNSNKSTNSVMVSVNGYHVPLGPLQKYHEVDNYHSSQYKSFCFTDKVKKLTQKYENDDFTSRSGWVPDENYHKKSFAPSPNYKNGSASDNLYSLSDMERSSRKSGHNRGRVVDYSSETSYQRYKSLRDKKMETDEESGCAKKSELSESESGRIKPTPPKKPIRLSINRATSLQNVEMSGYTIQSAMRKIKRSHKSEAPPPPILQENKLNGSQHSMSDLTGIRKPVKSEFWNHTNHHRSMNRIDEKWC</sequence>
<dbReference type="InterPro" id="IPR001478">
    <property type="entry name" value="PDZ"/>
</dbReference>